<evidence type="ECO:0000313" key="2">
    <source>
        <dbReference type="Proteomes" id="UP000514509"/>
    </source>
</evidence>
<reference evidence="1 2" key="1">
    <citation type="submission" date="2020-06" db="EMBL/GenBank/DDBJ databases">
        <authorList>
            <person name="Hwang Y.J."/>
        </authorList>
    </citation>
    <scope>NUCLEOTIDE SEQUENCE [LARGE SCALE GENOMIC DNA]</scope>
    <source>
        <strain evidence="1 2">KUDC8001</strain>
        <plasmid evidence="1 2">unnamed</plasmid>
    </source>
</reference>
<sequence>MESSSEEDPRVYECVFNVLLLESAPVDPRR</sequence>
<keyword evidence="2" id="KW-1185">Reference proteome</keyword>
<dbReference type="Gene3D" id="3.30.470.30">
    <property type="entry name" value="DNA ligase/mRNA capping enzyme"/>
    <property type="match status" value="1"/>
</dbReference>
<keyword evidence="1" id="KW-0614">Plasmid</keyword>
<protein>
    <submittedName>
        <fullName evidence="1">Uncharacterized protein</fullName>
    </submittedName>
</protein>
<dbReference type="Proteomes" id="UP000514509">
    <property type="component" value="Plasmid unnamed"/>
</dbReference>
<dbReference type="EMBL" id="CP055152">
    <property type="protein sequence ID" value="QMU26624.1"/>
    <property type="molecule type" value="Genomic_DNA"/>
</dbReference>
<dbReference type="KEGG" id="add:HUW48_00640"/>
<name>A0A7L7L1G9_9BACT</name>
<proteinExistence type="predicted"/>
<organism evidence="1 2">
    <name type="scientific">Adhaeribacter radiodurans</name>
    <dbReference type="NCBI Taxonomy" id="2745197"/>
    <lineage>
        <taxon>Bacteria</taxon>
        <taxon>Pseudomonadati</taxon>
        <taxon>Bacteroidota</taxon>
        <taxon>Cytophagia</taxon>
        <taxon>Cytophagales</taxon>
        <taxon>Hymenobacteraceae</taxon>
        <taxon>Adhaeribacter</taxon>
    </lineage>
</organism>
<accession>A0A7L7L1G9</accession>
<reference evidence="1 2" key="2">
    <citation type="submission" date="2020-08" db="EMBL/GenBank/DDBJ databases">
        <title>Adhaeribacter dokdonensis sp. nov., isolated from the rhizosphere of Elymus tsukushiensis, a plant native to the Dokdo Islands, Republic of Korea.</title>
        <authorList>
            <person name="Ghim S.Y."/>
        </authorList>
    </citation>
    <scope>NUCLEOTIDE SEQUENCE [LARGE SCALE GENOMIC DNA]</scope>
    <source>
        <strain evidence="1 2">KUDC8001</strain>
        <plasmid evidence="1 2">unnamed</plasmid>
    </source>
</reference>
<gene>
    <name evidence="1" type="ORF">HUW48_00640</name>
</gene>
<evidence type="ECO:0000313" key="1">
    <source>
        <dbReference type="EMBL" id="QMU26624.1"/>
    </source>
</evidence>
<dbReference type="AlphaFoldDB" id="A0A7L7L1G9"/>
<geneLocation type="plasmid" evidence="1 2">
    <name>unnamed</name>
</geneLocation>